<dbReference type="InterPro" id="IPR027268">
    <property type="entry name" value="Peptidase_M4/M1_CTD_sf"/>
</dbReference>
<comment type="similarity">
    <text evidence="1">Belongs to the peptidase M1 family.</text>
</comment>
<keyword evidence="4" id="KW-1185">Reference proteome</keyword>
<dbReference type="Gene3D" id="1.25.50.20">
    <property type="match status" value="1"/>
</dbReference>
<evidence type="ECO:0000259" key="3">
    <source>
        <dbReference type="Pfam" id="PF11838"/>
    </source>
</evidence>
<dbReference type="GO" id="GO:0043171">
    <property type="term" value="P:peptide catabolic process"/>
    <property type="evidence" value="ECO:0007669"/>
    <property type="project" value="TreeGrafter"/>
</dbReference>
<dbReference type="FunFam" id="2.60.40.1910:FF:000006">
    <property type="entry name" value="Aminopeptidase"/>
    <property type="match status" value="1"/>
</dbReference>
<dbReference type="PANTHER" id="PTHR11533:SF301">
    <property type="entry name" value="AMINOPEPTIDASE"/>
    <property type="match status" value="1"/>
</dbReference>
<dbReference type="AlphaFoldDB" id="A0A915D473"/>
<evidence type="ECO:0000259" key="2">
    <source>
        <dbReference type="Pfam" id="PF01433"/>
    </source>
</evidence>
<dbReference type="Proteomes" id="UP000887574">
    <property type="component" value="Unplaced"/>
</dbReference>
<name>A0A915D473_9BILA</name>
<sequence length="573" mass="67695">MKWWSDLWLNEGFATLMEYLGTHAISNGNFRMDEYFLVEALDSAFDRDARATSHPLFFDILKAEDVTEAFDSITYSKGASVLRMIRAVMGEEYFKKGLNIYLNRYKYSNAQHADLWNALTEAVPDSLKDWTGNKFNVDEFAKPWTEQMGYPVVEVKRLDEHRVELTQKRFKLDENALERPKFRNAKYWYKWDVPIWYNVNGTERDMVWLHESNILKVDENEVFVVNSESNGFYRVQYSKKTLDRITDQLLLDHQKISVKSRARIIDDTFTLAEAGRLPYEAALNLTHYLAKEQEYMPWEMALTGLTVIQNYFGDEPEADYFREYVKHIISDLFDKEIKEILDKKILDSTRFFENLLNMRIIQKMCSLRDLRCINRITEIYTSHFVQPCRNESQMSSQCSSVPVPFRTLTYCEGVHYVERERLMIALACSRDTHTLKKLLAMAADMNNTVIRLQDKPSVFGHVSNRVIGQKVIVDFFIDHWEQIYEDFKEQQTLLRSIVAHSIVGNSQRLIDEVEKFIVDNEKTTRNYDIFKQRLEVIKTNRKWMEKNFVPLSNWFALQNQLRMGSQDKQTEDI</sequence>
<dbReference type="WBParaSite" id="jg15214">
    <property type="protein sequence ID" value="jg15214"/>
    <property type="gene ID" value="jg15214"/>
</dbReference>
<dbReference type="InterPro" id="IPR024571">
    <property type="entry name" value="ERAP1-like_C_dom"/>
</dbReference>
<evidence type="ECO:0000313" key="5">
    <source>
        <dbReference type="WBParaSite" id="jg15214"/>
    </source>
</evidence>
<dbReference type="Pfam" id="PF01433">
    <property type="entry name" value="Peptidase_M1"/>
    <property type="match status" value="1"/>
</dbReference>
<dbReference type="InterPro" id="IPR014782">
    <property type="entry name" value="Peptidase_M1_dom"/>
</dbReference>
<feature type="domain" description="Peptidase M1 membrane alanine aminopeptidase" evidence="2">
    <location>
        <begin position="1"/>
        <end position="144"/>
    </location>
</feature>
<evidence type="ECO:0000256" key="1">
    <source>
        <dbReference type="ARBA" id="ARBA00010136"/>
    </source>
</evidence>
<dbReference type="Gene3D" id="1.10.390.10">
    <property type="entry name" value="Neutral Protease Domain 2"/>
    <property type="match status" value="1"/>
</dbReference>
<dbReference type="GO" id="GO:0016020">
    <property type="term" value="C:membrane"/>
    <property type="evidence" value="ECO:0007669"/>
    <property type="project" value="TreeGrafter"/>
</dbReference>
<dbReference type="GO" id="GO:0070006">
    <property type="term" value="F:metalloaminopeptidase activity"/>
    <property type="evidence" value="ECO:0007669"/>
    <property type="project" value="TreeGrafter"/>
</dbReference>
<dbReference type="SUPFAM" id="SSF55486">
    <property type="entry name" value="Metalloproteases ('zincins'), catalytic domain"/>
    <property type="match status" value="1"/>
</dbReference>
<reference evidence="5" key="1">
    <citation type="submission" date="2022-11" db="UniProtKB">
        <authorList>
            <consortium name="WormBaseParasite"/>
        </authorList>
    </citation>
    <scope>IDENTIFICATION</scope>
</reference>
<dbReference type="Gene3D" id="2.60.40.1910">
    <property type="match status" value="1"/>
</dbReference>
<dbReference type="InterPro" id="IPR050344">
    <property type="entry name" value="Peptidase_M1_aminopeptidases"/>
</dbReference>
<dbReference type="GO" id="GO:0006508">
    <property type="term" value="P:proteolysis"/>
    <property type="evidence" value="ECO:0007669"/>
    <property type="project" value="TreeGrafter"/>
</dbReference>
<feature type="domain" description="ERAP1-like C-terminal" evidence="3">
    <location>
        <begin position="418"/>
        <end position="538"/>
    </location>
</feature>
<dbReference type="PANTHER" id="PTHR11533">
    <property type="entry name" value="PROTEASE M1 ZINC METALLOPROTEASE"/>
    <property type="match status" value="1"/>
</dbReference>
<evidence type="ECO:0000313" key="4">
    <source>
        <dbReference type="Proteomes" id="UP000887574"/>
    </source>
</evidence>
<accession>A0A915D473</accession>
<proteinExistence type="inferred from homology"/>
<dbReference type="GO" id="GO:0042277">
    <property type="term" value="F:peptide binding"/>
    <property type="evidence" value="ECO:0007669"/>
    <property type="project" value="TreeGrafter"/>
</dbReference>
<protein>
    <submittedName>
        <fullName evidence="5">Aminopeptidase N</fullName>
    </submittedName>
</protein>
<dbReference type="GO" id="GO:0005737">
    <property type="term" value="C:cytoplasm"/>
    <property type="evidence" value="ECO:0007669"/>
    <property type="project" value="TreeGrafter"/>
</dbReference>
<organism evidence="4 5">
    <name type="scientific">Ditylenchus dipsaci</name>
    <dbReference type="NCBI Taxonomy" id="166011"/>
    <lineage>
        <taxon>Eukaryota</taxon>
        <taxon>Metazoa</taxon>
        <taxon>Ecdysozoa</taxon>
        <taxon>Nematoda</taxon>
        <taxon>Chromadorea</taxon>
        <taxon>Rhabditida</taxon>
        <taxon>Tylenchina</taxon>
        <taxon>Tylenchomorpha</taxon>
        <taxon>Sphaerularioidea</taxon>
        <taxon>Anguinidae</taxon>
        <taxon>Anguininae</taxon>
        <taxon>Ditylenchus</taxon>
    </lineage>
</organism>
<dbReference type="Pfam" id="PF11838">
    <property type="entry name" value="ERAP1_C"/>
    <property type="match status" value="2"/>
</dbReference>
<feature type="domain" description="ERAP1-like C-terminal" evidence="3">
    <location>
        <begin position="223"/>
        <end position="414"/>
    </location>
</feature>
<dbReference type="GO" id="GO:0005615">
    <property type="term" value="C:extracellular space"/>
    <property type="evidence" value="ECO:0007669"/>
    <property type="project" value="TreeGrafter"/>
</dbReference>
<dbReference type="GO" id="GO:0008270">
    <property type="term" value="F:zinc ion binding"/>
    <property type="evidence" value="ECO:0007669"/>
    <property type="project" value="InterPro"/>
</dbReference>